<dbReference type="EMBL" id="JBHMBS010000008">
    <property type="protein sequence ID" value="MFB9677660.1"/>
    <property type="molecule type" value="Genomic_DNA"/>
</dbReference>
<comment type="caution">
    <text evidence="2">The sequence shown here is derived from an EMBL/GenBank/DDBJ whole genome shotgun (WGS) entry which is preliminary data.</text>
</comment>
<gene>
    <name evidence="2" type="ORF">ACFFRH_19445</name>
</gene>
<feature type="compositionally biased region" description="Basic and acidic residues" evidence="1">
    <location>
        <begin position="27"/>
        <end position="36"/>
    </location>
</feature>
<feature type="region of interest" description="Disordered" evidence="1">
    <location>
        <begin position="149"/>
        <end position="225"/>
    </location>
</feature>
<feature type="compositionally biased region" description="Acidic residues" evidence="1">
    <location>
        <begin position="37"/>
        <end position="48"/>
    </location>
</feature>
<keyword evidence="3" id="KW-1185">Reference proteome</keyword>
<evidence type="ECO:0000313" key="2">
    <source>
        <dbReference type="EMBL" id="MFB9677660.1"/>
    </source>
</evidence>
<feature type="region of interest" description="Disordered" evidence="1">
    <location>
        <begin position="1"/>
        <end position="107"/>
    </location>
</feature>
<dbReference type="RefSeq" id="WP_344743536.1">
    <property type="nucleotide sequence ID" value="NZ_BAAAWW010000026.1"/>
</dbReference>
<protein>
    <submittedName>
        <fullName evidence="2">Uncharacterized protein</fullName>
    </submittedName>
</protein>
<accession>A0ABV5TEV8</accession>
<dbReference type="Proteomes" id="UP001589610">
    <property type="component" value="Unassembled WGS sequence"/>
</dbReference>
<feature type="compositionally biased region" description="Acidic residues" evidence="1">
    <location>
        <begin position="16"/>
        <end position="26"/>
    </location>
</feature>
<name>A0ABV5TEV8_9ACTN</name>
<organism evidence="2 3">
    <name type="scientific">Streptosporangium vulgare</name>
    <dbReference type="NCBI Taxonomy" id="46190"/>
    <lineage>
        <taxon>Bacteria</taxon>
        <taxon>Bacillati</taxon>
        <taxon>Actinomycetota</taxon>
        <taxon>Actinomycetes</taxon>
        <taxon>Streptosporangiales</taxon>
        <taxon>Streptosporangiaceae</taxon>
        <taxon>Streptosporangium</taxon>
    </lineage>
</organism>
<reference evidence="2 3" key="1">
    <citation type="submission" date="2024-09" db="EMBL/GenBank/DDBJ databases">
        <authorList>
            <person name="Sun Q."/>
            <person name="Mori K."/>
        </authorList>
    </citation>
    <scope>NUCLEOTIDE SEQUENCE [LARGE SCALE GENOMIC DNA]</scope>
    <source>
        <strain evidence="2 3">JCM 3028</strain>
    </source>
</reference>
<evidence type="ECO:0000313" key="3">
    <source>
        <dbReference type="Proteomes" id="UP001589610"/>
    </source>
</evidence>
<proteinExistence type="predicted"/>
<feature type="compositionally biased region" description="Basic and acidic residues" evidence="1">
    <location>
        <begin position="49"/>
        <end position="58"/>
    </location>
</feature>
<feature type="compositionally biased region" description="Basic and acidic residues" evidence="1">
    <location>
        <begin position="206"/>
        <end position="224"/>
    </location>
</feature>
<evidence type="ECO:0000256" key="1">
    <source>
        <dbReference type="SAM" id="MobiDB-lite"/>
    </source>
</evidence>
<sequence>MAELTGYEAAVQMADADVDGEPEGPEEAERRGKAEEDREAVEAAEAEEAERAGEAETLHEDEDEGLWAKGRGRRGFQGGGGAWTGSASQLGAGELVESPDDEPPGDVVAVVPVAVGPVRSRMFEARLVPPPLRPERVYGGWVPVAAKSGVRHMEEGPSKPGQLDGAPNPNGTDGVDEPDVVVPIKTRPQGSRVPRKAALPPPVAPEPRRERTPPLAPPERRDGCSAEWKGTWLWEVCKKRGRQEV</sequence>